<comment type="subcellular location">
    <subcellularLocation>
        <location evidence="1">Cell membrane</location>
        <topology evidence="1">Multi-pass membrane protein</topology>
    </subcellularLocation>
</comment>
<dbReference type="InterPro" id="IPR001851">
    <property type="entry name" value="ABC_transp_permease"/>
</dbReference>
<dbReference type="Gene3D" id="3.40.50.300">
    <property type="entry name" value="P-loop containing nucleotide triphosphate hydrolases"/>
    <property type="match status" value="1"/>
</dbReference>
<dbReference type="Proteomes" id="UP001060070">
    <property type="component" value="Chromosome"/>
</dbReference>
<dbReference type="InterPro" id="IPR027417">
    <property type="entry name" value="P-loop_NTPase"/>
</dbReference>
<protein>
    <submittedName>
        <fullName evidence="11">ATP-binding cassette domain-containing protein</fullName>
    </submittedName>
</protein>
<dbReference type="RefSeq" id="WP_024505152.1">
    <property type="nucleotide sequence ID" value="NZ_CP088147.1"/>
</dbReference>
<evidence type="ECO:0000256" key="4">
    <source>
        <dbReference type="ARBA" id="ARBA00022692"/>
    </source>
</evidence>
<feature type="transmembrane region" description="Helical" evidence="9">
    <location>
        <begin position="50"/>
        <end position="76"/>
    </location>
</feature>
<reference evidence="11 12" key="1">
    <citation type="journal article" date="2022" name="Microbiol. Resour. Announc.">
        <title>Complete Genome Sequence of Mesorhizobium ciceri Strain R30, a Rhizobium Used as a Commercial Inoculant for Chickpea in Argentina.</title>
        <authorList>
            <person name="Foresto E."/>
            <person name="Revale S."/>
            <person name="Primo E."/>
            <person name="Nievas F."/>
            <person name="Carezzano E."/>
            <person name="Puente M."/>
            <person name="Alzari P."/>
            <person name="Mart M."/>
            <person name="Ben-Assaya M."/>
            <person name="Mornico D."/>
            <person name="Santoro M."/>
            <person name="Mart F."/>
            <person name="Giordano W."/>
            <person name="Bogino P."/>
        </authorList>
    </citation>
    <scope>NUCLEOTIDE SEQUENCE [LARGE SCALE GENOMIC DNA]</scope>
    <source>
        <strain evidence="11 12">R30</strain>
    </source>
</reference>
<feature type="transmembrane region" description="Helical" evidence="9">
    <location>
        <begin position="226"/>
        <end position="250"/>
    </location>
</feature>
<feature type="transmembrane region" description="Helical" evidence="9">
    <location>
        <begin position="169"/>
        <end position="193"/>
    </location>
</feature>
<keyword evidence="12" id="KW-1185">Reference proteome</keyword>
<evidence type="ECO:0000256" key="1">
    <source>
        <dbReference type="ARBA" id="ARBA00004651"/>
    </source>
</evidence>
<gene>
    <name evidence="11" type="ORF">LRP29_30015</name>
</gene>
<feature type="transmembrane region" description="Helical" evidence="9">
    <location>
        <begin position="296"/>
        <end position="313"/>
    </location>
</feature>
<keyword evidence="3" id="KW-1003">Cell membrane</keyword>
<dbReference type="InterPro" id="IPR043428">
    <property type="entry name" value="LivM-like"/>
</dbReference>
<feature type="transmembrane region" description="Helical" evidence="9">
    <location>
        <begin position="262"/>
        <end position="284"/>
    </location>
</feature>
<evidence type="ECO:0000256" key="3">
    <source>
        <dbReference type="ARBA" id="ARBA00022475"/>
    </source>
</evidence>
<feature type="transmembrane region" description="Helical" evidence="9">
    <location>
        <begin position="128"/>
        <end position="149"/>
    </location>
</feature>
<dbReference type="CDD" id="cd06581">
    <property type="entry name" value="TM_PBP1_LivM_like"/>
    <property type="match status" value="1"/>
</dbReference>
<dbReference type="SUPFAM" id="SSF52540">
    <property type="entry name" value="P-loop containing nucleoside triphosphate hydrolases"/>
    <property type="match status" value="1"/>
</dbReference>
<evidence type="ECO:0000256" key="9">
    <source>
        <dbReference type="SAM" id="Phobius"/>
    </source>
</evidence>
<evidence type="ECO:0000256" key="5">
    <source>
        <dbReference type="ARBA" id="ARBA00022741"/>
    </source>
</evidence>
<evidence type="ECO:0000256" key="8">
    <source>
        <dbReference type="ARBA" id="ARBA00023136"/>
    </source>
</evidence>
<dbReference type="Pfam" id="PF00005">
    <property type="entry name" value="ABC_tran"/>
    <property type="match status" value="1"/>
</dbReference>
<evidence type="ECO:0000256" key="6">
    <source>
        <dbReference type="ARBA" id="ARBA00022840"/>
    </source>
</evidence>
<dbReference type="GO" id="GO:0005886">
    <property type="term" value="C:plasma membrane"/>
    <property type="evidence" value="ECO:0007669"/>
    <property type="project" value="UniProtKB-SubCell"/>
</dbReference>
<proteinExistence type="predicted"/>
<keyword evidence="6 11" id="KW-0067">ATP-binding</keyword>
<feature type="transmembrane region" description="Helical" evidence="9">
    <location>
        <begin position="96"/>
        <end position="121"/>
    </location>
</feature>
<dbReference type="PROSITE" id="PS50893">
    <property type="entry name" value="ABC_TRANSPORTER_2"/>
    <property type="match status" value="1"/>
</dbReference>
<dbReference type="InterPro" id="IPR003593">
    <property type="entry name" value="AAA+_ATPase"/>
</dbReference>
<evidence type="ECO:0000256" key="2">
    <source>
        <dbReference type="ARBA" id="ARBA00022448"/>
    </source>
</evidence>
<dbReference type="Pfam" id="PF02653">
    <property type="entry name" value="BPD_transp_2"/>
    <property type="match status" value="1"/>
</dbReference>
<dbReference type="EMBL" id="CP088147">
    <property type="protein sequence ID" value="UTU51651.1"/>
    <property type="molecule type" value="Genomic_DNA"/>
</dbReference>
<evidence type="ECO:0000259" key="10">
    <source>
        <dbReference type="PROSITE" id="PS50893"/>
    </source>
</evidence>
<dbReference type="InterPro" id="IPR051120">
    <property type="entry name" value="ABC_AA/LPS_Transport"/>
</dbReference>
<dbReference type="GO" id="GO:0015658">
    <property type="term" value="F:branched-chain amino acid transmembrane transporter activity"/>
    <property type="evidence" value="ECO:0007669"/>
    <property type="project" value="InterPro"/>
</dbReference>
<evidence type="ECO:0000256" key="7">
    <source>
        <dbReference type="ARBA" id="ARBA00022989"/>
    </source>
</evidence>
<keyword evidence="8 9" id="KW-0472">Membrane</keyword>
<keyword evidence="2" id="KW-0813">Transport</keyword>
<dbReference type="PANTHER" id="PTHR45772">
    <property type="entry name" value="CONSERVED COMPONENT OF ABC TRANSPORTER FOR NATURAL AMINO ACIDS-RELATED"/>
    <property type="match status" value="1"/>
</dbReference>
<dbReference type="GO" id="GO:0005524">
    <property type="term" value="F:ATP binding"/>
    <property type="evidence" value="ECO:0007669"/>
    <property type="project" value="UniProtKB-KW"/>
</dbReference>
<feature type="domain" description="ABC transporter" evidence="10">
    <location>
        <begin position="365"/>
        <end position="615"/>
    </location>
</feature>
<dbReference type="InterPro" id="IPR003439">
    <property type="entry name" value="ABC_transporter-like_ATP-bd"/>
</dbReference>
<evidence type="ECO:0000313" key="12">
    <source>
        <dbReference type="Proteomes" id="UP001060070"/>
    </source>
</evidence>
<keyword evidence="7 9" id="KW-1133">Transmembrane helix</keyword>
<dbReference type="SMART" id="SM00382">
    <property type="entry name" value="AAA"/>
    <property type="match status" value="1"/>
</dbReference>
<dbReference type="GO" id="GO:0016887">
    <property type="term" value="F:ATP hydrolysis activity"/>
    <property type="evidence" value="ECO:0007669"/>
    <property type="project" value="InterPro"/>
</dbReference>
<sequence>MNLTSDRQASAAIPGSQAGSWRTVGLLAVGLAYLAATAYVAQSDLGLQNLVLVAAVFGILAISLDLVAGMLGLYSLGQGGFFGIGAYATTILANDYGWNVFALLVLVLAATGLVGVAVGAMSLRVSGLYFAITTFIFTLVLTVLATDMVNVTGGLQGLLGPAFPDFPGGLQWLGAPLVWCTMAGLFLSLALVWNVRHSPFYPVLLSIRDAEPFAEAAGARTAAIKVGVFGVSAAMAGGAGWLFSFLGVVSPGQFDWSVSLNVLVMVLIGGINTTVGPVIGAMFVSMFPNVVNINPWLQEIVYGALSILAITLLPDGVVGVAKRLLAPLVGGSAPASGIVAVDEPPPAAAILPATALPTTPPEIIVECRGIEFGYGLGPKVLRNVDLAVQRGHIHGLIGPNGSGKSTLANVISGRLTPHAGQVLVKGTRVDGMPASSRSKLGLRRTFQAAQLVKELTPTQNVMVGLFDRVPRIMGRAAFWPMLASGGRDMAAMHRRSAETLALVGAGEWTSRQVGGVPHGIEQLTQLASVCVAGPDVIVLDEPATGLSAKEVKHLATILANLKSQGVTMIIIEHQTRFLFPLCDRVTVLNAGEVILTGSADEVRADPMVRQVYLGE</sequence>
<evidence type="ECO:0000313" key="11">
    <source>
        <dbReference type="EMBL" id="UTU51651.1"/>
    </source>
</evidence>
<dbReference type="AlphaFoldDB" id="A0AB38TAW8"/>
<name>A0AB38TAW8_9HYPH</name>
<organism evidence="11 12">
    <name type="scientific">Mesorhizobium ciceri</name>
    <dbReference type="NCBI Taxonomy" id="39645"/>
    <lineage>
        <taxon>Bacteria</taxon>
        <taxon>Pseudomonadati</taxon>
        <taxon>Pseudomonadota</taxon>
        <taxon>Alphaproteobacteria</taxon>
        <taxon>Hyphomicrobiales</taxon>
        <taxon>Phyllobacteriaceae</taxon>
        <taxon>Mesorhizobium</taxon>
    </lineage>
</organism>
<dbReference type="PANTHER" id="PTHR45772:SF2">
    <property type="entry name" value="ABC TRANSPORTER ATP-BINDING PROTEIN"/>
    <property type="match status" value="1"/>
</dbReference>
<feature type="transmembrane region" description="Helical" evidence="9">
    <location>
        <begin position="20"/>
        <end position="41"/>
    </location>
</feature>
<accession>A0AB38TAW8</accession>
<keyword evidence="5" id="KW-0547">Nucleotide-binding</keyword>
<keyword evidence="4 9" id="KW-0812">Transmembrane</keyword>